<reference evidence="1 2" key="1">
    <citation type="submission" date="2020-08" db="EMBL/GenBank/DDBJ databases">
        <title>Sequencing the genomes of 1000 actinobacteria strains.</title>
        <authorList>
            <person name="Klenk H.-P."/>
        </authorList>
    </citation>
    <scope>NUCLEOTIDE SEQUENCE [LARGE SCALE GENOMIC DNA]</scope>
    <source>
        <strain evidence="1 2">DSM 17294</strain>
    </source>
</reference>
<evidence type="ECO:0000313" key="2">
    <source>
        <dbReference type="Proteomes" id="UP000558997"/>
    </source>
</evidence>
<dbReference type="AlphaFoldDB" id="A0A841DM18"/>
<dbReference type="Proteomes" id="UP000558997">
    <property type="component" value="Unassembled WGS sequence"/>
</dbReference>
<keyword evidence="2" id="KW-1185">Reference proteome</keyword>
<evidence type="ECO:0000313" key="1">
    <source>
        <dbReference type="EMBL" id="MBB5980154.1"/>
    </source>
</evidence>
<dbReference type="RefSeq" id="WP_238352478.1">
    <property type="nucleotide sequence ID" value="NZ_BAAAVN010000007.1"/>
</dbReference>
<sequence>MTTDRTAGGRKMVRIWLGDHLIAEYAAEPDRASRYQKVMTPKFTGLRITVDNAATGKASELPSEQLWPLTVQ</sequence>
<gene>
    <name evidence="1" type="ORF">HDA44_003495</name>
</gene>
<organism evidence="1 2">
    <name type="scientific">Kribbella solani</name>
    <dbReference type="NCBI Taxonomy" id="236067"/>
    <lineage>
        <taxon>Bacteria</taxon>
        <taxon>Bacillati</taxon>
        <taxon>Actinomycetota</taxon>
        <taxon>Actinomycetes</taxon>
        <taxon>Propionibacteriales</taxon>
        <taxon>Kribbellaceae</taxon>
        <taxon>Kribbella</taxon>
    </lineage>
</organism>
<dbReference type="EMBL" id="JACHNF010000001">
    <property type="protein sequence ID" value="MBB5980154.1"/>
    <property type="molecule type" value="Genomic_DNA"/>
</dbReference>
<name>A0A841DM18_9ACTN</name>
<accession>A0A841DM18</accession>
<comment type="caution">
    <text evidence="1">The sequence shown here is derived from an EMBL/GenBank/DDBJ whole genome shotgun (WGS) entry which is preliminary data.</text>
</comment>
<protein>
    <submittedName>
        <fullName evidence="1">Uncharacterized protein</fullName>
    </submittedName>
</protein>
<proteinExistence type="predicted"/>